<evidence type="ECO:0000313" key="2">
    <source>
        <dbReference type="EMBL" id="PEH88883.1"/>
    </source>
</evidence>
<dbReference type="STRING" id="1219032.GCA_001515545_01700"/>
<dbReference type="OrthoDB" id="8562153at2"/>
<dbReference type="InterPro" id="IPR022064">
    <property type="entry name" value="DUF3619"/>
</dbReference>
<dbReference type="Pfam" id="PF12279">
    <property type="entry name" value="DUF3619"/>
    <property type="match status" value="1"/>
</dbReference>
<keyword evidence="1" id="KW-0472">Membrane</keyword>
<dbReference type="RefSeq" id="WP_066535648.1">
    <property type="nucleotide sequence ID" value="NZ_DAMCYT010000003.1"/>
</dbReference>
<keyword evidence="1" id="KW-1133">Transmembrane helix</keyword>
<organism evidence="2 3">
    <name type="scientific">Comamonas terrigena</name>
    <dbReference type="NCBI Taxonomy" id="32013"/>
    <lineage>
        <taxon>Bacteria</taxon>
        <taxon>Pseudomonadati</taxon>
        <taxon>Pseudomonadota</taxon>
        <taxon>Betaproteobacteria</taxon>
        <taxon>Burkholderiales</taxon>
        <taxon>Comamonadaceae</taxon>
        <taxon>Comamonas</taxon>
    </lineage>
</organism>
<protein>
    <submittedName>
        <fullName evidence="2">DUF3619 domain-containing protein</fullName>
    </submittedName>
</protein>
<reference evidence="3" key="1">
    <citation type="submission" date="2017-09" db="EMBL/GenBank/DDBJ databases">
        <title>FDA dAtabase for Regulatory Grade micrObial Sequences (FDA-ARGOS): Supporting development and validation of Infectious Disease Dx tests.</title>
        <authorList>
            <person name="Minogue T."/>
            <person name="Wolcott M."/>
            <person name="Wasieloski L."/>
            <person name="Aguilar W."/>
            <person name="Moore D."/>
            <person name="Tallon L."/>
            <person name="Sadzewicz L."/>
            <person name="Ott S."/>
            <person name="Zhao X."/>
            <person name="Nagaraj S."/>
            <person name="Vavikolanu K."/>
            <person name="Aluvathingal J."/>
            <person name="Nadendla S."/>
            <person name="Sichtig H."/>
        </authorList>
    </citation>
    <scope>NUCLEOTIDE SEQUENCE [LARGE SCALE GENOMIC DNA]</scope>
    <source>
        <strain evidence="3">FDAARGOS_394</strain>
    </source>
</reference>
<feature type="transmembrane region" description="Helical" evidence="1">
    <location>
        <begin position="88"/>
        <end position="110"/>
    </location>
</feature>
<dbReference type="GeneID" id="80800943"/>
<dbReference type="EMBL" id="PDEA01000001">
    <property type="protein sequence ID" value="PEH88883.1"/>
    <property type="molecule type" value="Genomic_DNA"/>
</dbReference>
<name>A0A2A7UUD8_COMTR</name>
<accession>A0A2A7UUD8</accession>
<keyword evidence="1" id="KW-0812">Transmembrane</keyword>
<evidence type="ECO:0000256" key="1">
    <source>
        <dbReference type="SAM" id="Phobius"/>
    </source>
</evidence>
<gene>
    <name evidence="2" type="ORF">CRM82_10030</name>
</gene>
<proteinExistence type="predicted"/>
<dbReference type="Proteomes" id="UP000220246">
    <property type="component" value="Unassembled WGS sequence"/>
</dbReference>
<evidence type="ECO:0000313" key="3">
    <source>
        <dbReference type="Proteomes" id="UP000220246"/>
    </source>
</evidence>
<comment type="caution">
    <text evidence="2">The sequence shown here is derived from an EMBL/GenBank/DDBJ whole genome shotgun (WGS) entry which is preliminary data.</text>
</comment>
<sequence length="155" mass="16434">MTTSISTESVADRFGRKIAARLSAGQADLPYVVTERLRASREQALSMRKRAVSTVARPAQEATLHSVQMGADGSATLGTGPSGWMPQWLRHALTALPIAAMVAGIAFIGVQQDASSTLEVAELDTELLTDALPPDAYTDPGFIQFLQSNPSTPAH</sequence>
<keyword evidence="3" id="KW-1185">Reference proteome</keyword>
<dbReference type="AlphaFoldDB" id="A0A2A7UUD8"/>